<reference evidence="2" key="1">
    <citation type="journal article" date="2020" name="Fungal Divers.">
        <title>Resolving the Mortierellaceae phylogeny through synthesis of multi-gene phylogenetics and phylogenomics.</title>
        <authorList>
            <person name="Vandepol N."/>
            <person name="Liber J."/>
            <person name="Desiro A."/>
            <person name="Na H."/>
            <person name="Kennedy M."/>
            <person name="Barry K."/>
            <person name="Grigoriev I.V."/>
            <person name="Miller A.N."/>
            <person name="O'Donnell K."/>
            <person name="Stajich J.E."/>
            <person name="Bonito G."/>
        </authorList>
    </citation>
    <scope>NUCLEOTIDE SEQUENCE</scope>
    <source>
        <strain evidence="2">NRRL 28262</strain>
    </source>
</reference>
<name>A0AAD4H8L0_9FUNG</name>
<evidence type="ECO:0000256" key="1">
    <source>
        <dbReference type="SAM" id="MobiDB-lite"/>
    </source>
</evidence>
<dbReference type="Proteomes" id="UP001194580">
    <property type="component" value="Unassembled WGS sequence"/>
</dbReference>
<feature type="compositionally biased region" description="Polar residues" evidence="1">
    <location>
        <begin position="63"/>
        <end position="73"/>
    </location>
</feature>
<proteinExistence type="predicted"/>
<evidence type="ECO:0000313" key="3">
    <source>
        <dbReference type="Proteomes" id="UP001194580"/>
    </source>
</evidence>
<sequence length="246" mass="27279">MINPSGFIRQDMAKLVYTQWSIRVAHEFKLLFKTSFTKPTKTRPSLRHPRFVVLDGSHVQLPGIQNASSTRTKQSSEGGDESGVDSTSVLGFRSAQNVELPCVLYFGTGLRPTSEITSKELETVSKNKAQEQTAFGSVTLAGSPWMDIDIAKPTLPLFAKDKLPSRVRMEVSQSTGRRFKTPVYDMERLFAHHPQGLEVIKASCLDLLPHAHIPSNNQEQAPVWVGVRGSKETIPVCVGLWKMASM</sequence>
<organism evidence="2 3">
    <name type="scientific">Linnemannia exigua</name>
    <dbReference type="NCBI Taxonomy" id="604196"/>
    <lineage>
        <taxon>Eukaryota</taxon>
        <taxon>Fungi</taxon>
        <taxon>Fungi incertae sedis</taxon>
        <taxon>Mucoromycota</taxon>
        <taxon>Mortierellomycotina</taxon>
        <taxon>Mortierellomycetes</taxon>
        <taxon>Mortierellales</taxon>
        <taxon>Mortierellaceae</taxon>
        <taxon>Linnemannia</taxon>
    </lineage>
</organism>
<keyword evidence="3" id="KW-1185">Reference proteome</keyword>
<feature type="region of interest" description="Disordered" evidence="1">
    <location>
        <begin position="63"/>
        <end position="86"/>
    </location>
</feature>
<comment type="caution">
    <text evidence="2">The sequence shown here is derived from an EMBL/GenBank/DDBJ whole genome shotgun (WGS) entry which is preliminary data.</text>
</comment>
<dbReference type="EMBL" id="JAAAIL010000429">
    <property type="protein sequence ID" value="KAG0275867.1"/>
    <property type="molecule type" value="Genomic_DNA"/>
</dbReference>
<dbReference type="AlphaFoldDB" id="A0AAD4H8L0"/>
<evidence type="ECO:0000313" key="2">
    <source>
        <dbReference type="EMBL" id="KAG0275867.1"/>
    </source>
</evidence>
<accession>A0AAD4H8L0</accession>
<gene>
    <name evidence="2" type="ORF">BGZ95_008279</name>
</gene>
<protein>
    <submittedName>
        <fullName evidence="2">Uncharacterized protein</fullName>
    </submittedName>
</protein>